<dbReference type="InterPro" id="IPR001650">
    <property type="entry name" value="Helicase_C-like"/>
</dbReference>
<dbReference type="GO" id="GO:0006281">
    <property type="term" value="P:DNA repair"/>
    <property type="evidence" value="ECO:0007669"/>
    <property type="project" value="TreeGrafter"/>
</dbReference>
<dbReference type="Pfam" id="PF00176">
    <property type="entry name" value="SNF2-rel_dom"/>
    <property type="match status" value="1"/>
</dbReference>
<dbReference type="GO" id="GO:0016787">
    <property type="term" value="F:hydrolase activity"/>
    <property type="evidence" value="ECO:0007669"/>
    <property type="project" value="UniProtKB-KW"/>
</dbReference>
<dbReference type="CDD" id="cd17919">
    <property type="entry name" value="DEXHc_Snf"/>
    <property type="match status" value="1"/>
</dbReference>
<dbReference type="InterPro" id="IPR038718">
    <property type="entry name" value="SNF2-like_sf"/>
</dbReference>
<organism evidence="4">
    <name type="scientific">Paraconexibacter sp. AEG42_29</name>
    <dbReference type="NCBI Taxonomy" id="2997339"/>
    <lineage>
        <taxon>Bacteria</taxon>
        <taxon>Bacillati</taxon>
        <taxon>Actinomycetota</taxon>
        <taxon>Thermoleophilia</taxon>
        <taxon>Solirubrobacterales</taxon>
        <taxon>Paraconexibacteraceae</taxon>
        <taxon>Paraconexibacter</taxon>
    </lineage>
</organism>
<dbReference type="GO" id="GO:0031297">
    <property type="term" value="P:replication fork processing"/>
    <property type="evidence" value="ECO:0007669"/>
    <property type="project" value="TreeGrafter"/>
</dbReference>
<dbReference type="PANTHER" id="PTHR45766">
    <property type="entry name" value="DNA ANNEALING HELICASE AND ENDONUCLEASE ZRANB3 FAMILY MEMBER"/>
    <property type="match status" value="1"/>
</dbReference>
<dbReference type="PROSITE" id="PS51194">
    <property type="entry name" value="HELICASE_CTER"/>
    <property type="match status" value="1"/>
</dbReference>
<dbReference type="SUPFAM" id="SSF52540">
    <property type="entry name" value="P-loop containing nucleoside triphosphate hydrolases"/>
    <property type="match status" value="2"/>
</dbReference>
<dbReference type="PROSITE" id="PS51192">
    <property type="entry name" value="HELICASE_ATP_BIND_1"/>
    <property type="match status" value="1"/>
</dbReference>
<keyword evidence="4" id="KW-0347">Helicase</keyword>
<keyword evidence="1" id="KW-0378">Hydrolase</keyword>
<dbReference type="KEGG" id="parq:DSM112329_04114"/>
<evidence type="ECO:0000259" key="3">
    <source>
        <dbReference type="PROSITE" id="PS51194"/>
    </source>
</evidence>
<feature type="domain" description="Helicase ATP-binding" evidence="2">
    <location>
        <begin position="283"/>
        <end position="438"/>
    </location>
</feature>
<dbReference type="RefSeq" id="WP_354698436.1">
    <property type="nucleotide sequence ID" value="NZ_CP114014.1"/>
</dbReference>
<dbReference type="CDD" id="cd18793">
    <property type="entry name" value="SF2_C_SNF"/>
    <property type="match status" value="1"/>
</dbReference>
<name>A0AAU7B018_9ACTN</name>
<reference evidence="4" key="1">
    <citation type="submission" date="2022-12" db="EMBL/GenBank/DDBJ databases">
        <title>Paraconexibacter alkalitolerans sp. nov. and Baekduia alba sp. nov., isolated from soil and emended description of the genera Paraconexibacter (Chun et al., 2020) and Baekduia (An et al., 2020).</title>
        <authorList>
            <person name="Vieira S."/>
            <person name="Huber K.J."/>
            <person name="Geppert A."/>
            <person name="Wolf J."/>
            <person name="Neumann-Schaal M."/>
            <person name="Muesken M."/>
            <person name="Overmann J."/>
        </authorList>
    </citation>
    <scope>NUCLEOTIDE SEQUENCE</scope>
    <source>
        <strain evidence="4">AEG42_29</strain>
    </source>
</reference>
<dbReference type="PANTHER" id="PTHR45766:SF6">
    <property type="entry name" value="SWI_SNF-RELATED MATRIX-ASSOCIATED ACTIN-DEPENDENT REGULATOR OF CHROMATIN SUBFAMILY A-LIKE PROTEIN 1"/>
    <property type="match status" value="1"/>
</dbReference>
<accession>A0AAU7B018</accession>
<dbReference type="GO" id="GO:0005524">
    <property type="term" value="F:ATP binding"/>
    <property type="evidence" value="ECO:0007669"/>
    <property type="project" value="InterPro"/>
</dbReference>
<sequence>MEAVPPLDNVALRDGPGGTWVVLAFPYDAQIVNAARSIPGRRFDWDTKEWLAPVGDWVAVHVAEIVERFPELQCSPEVVAWLSETERRWIGIVSAAPAGDGGGAYTLTTRAGKLPEEVASVAVPHPDGRLRAPLTVEVTESLQAMHGARFEAPAVRCAQRVLTGLDVPPGALKMAGGVDGPALKLDVLWDTDAGAAFERLPGVLESTRTLPLDPWVLEGLEPFLALHRIEVDGMASDALRELRLERDEAQAAIARSKARTADPIDGVAERLGGELRPFQWAGVRYLLEARRAFLADEQGLGKTVQALATLEADDAYPALVVAPASLKLVWEREAGHWLPHRTVAIVNGRGAVPPEADIVILNYEIVAAHREALSRRRPRALIVDESHHCKNPRAKRTQAVRRLAEAVPADGLRLALTGTPVLNHAEELISQLRVIGRLSDFGSGASFSRQFEGNLSEERLHWHLRRRCFVRRRKDEVLPQLPAKRRVVVPVALTNKREYRVAEDSVIEWLRSQPLELDELNAKISATLRAERLAQIGTLKRLAARGKLAAAVVWIADFLEHGEPLVVFARHVEVLDAVRRHFPDALHLVGRDSAKARDAAVTAFQNGTGPQLLICSTPVAGQGLTLTRASNVCFLELEWTPAMHDQAEDRCHRIGQHDAVTAWYLLAAESIDETIAQLLEAKRSTVGAVTDGDRALSGGLVDDLVADLRERPLRHLRAAG</sequence>
<gene>
    <name evidence="4" type="ORF">DSM112329_04114</name>
</gene>
<evidence type="ECO:0000313" key="4">
    <source>
        <dbReference type="EMBL" id="XAY07233.1"/>
    </source>
</evidence>
<dbReference type="GO" id="GO:0004386">
    <property type="term" value="F:helicase activity"/>
    <property type="evidence" value="ECO:0007669"/>
    <property type="project" value="UniProtKB-KW"/>
</dbReference>
<dbReference type="AlphaFoldDB" id="A0AAU7B018"/>
<dbReference type="InterPro" id="IPR027417">
    <property type="entry name" value="P-loop_NTPase"/>
</dbReference>
<dbReference type="InterPro" id="IPR049730">
    <property type="entry name" value="SNF2/RAD54-like_C"/>
</dbReference>
<dbReference type="Gene3D" id="3.40.50.300">
    <property type="entry name" value="P-loop containing nucleotide triphosphate hydrolases"/>
    <property type="match status" value="1"/>
</dbReference>
<evidence type="ECO:0000256" key="1">
    <source>
        <dbReference type="ARBA" id="ARBA00022801"/>
    </source>
</evidence>
<dbReference type="SMART" id="SM00490">
    <property type="entry name" value="HELICc"/>
    <property type="match status" value="1"/>
</dbReference>
<evidence type="ECO:0000259" key="2">
    <source>
        <dbReference type="PROSITE" id="PS51192"/>
    </source>
</evidence>
<feature type="domain" description="Helicase C-terminal" evidence="3">
    <location>
        <begin position="551"/>
        <end position="697"/>
    </location>
</feature>
<dbReference type="Pfam" id="PF00271">
    <property type="entry name" value="Helicase_C"/>
    <property type="match status" value="1"/>
</dbReference>
<protein>
    <submittedName>
        <fullName evidence="4">DNA helicase</fullName>
    </submittedName>
</protein>
<dbReference type="SMART" id="SM00487">
    <property type="entry name" value="DEXDc"/>
    <property type="match status" value="1"/>
</dbReference>
<keyword evidence="4" id="KW-0067">ATP-binding</keyword>
<dbReference type="Gene3D" id="3.40.50.10810">
    <property type="entry name" value="Tandem AAA-ATPase domain"/>
    <property type="match status" value="1"/>
</dbReference>
<proteinExistence type="predicted"/>
<keyword evidence="4" id="KW-0547">Nucleotide-binding</keyword>
<dbReference type="InterPro" id="IPR014001">
    <property type="entry name" value="Helicase_ATP-bd"/>
</dbReference>
<dbReference type="InterPro" id="IPR000330">
    <property type="entry name" value="SNF2_N"/>
</dbReference>
<dbReference type="EMBL" id="CP114014">
    <property type="protein sequence ID" value="XAY07233.1"/>
    <property type="molecule type" value="Genomic_DNA"/>
</dbReference>